<dbReference type="PRINTS" id="PR00417">
    <property type="entry name" value="PRTPISMRASEI"/>
</dbReference>
<dbReference type="InterPro" id="IPR013824">
    <property type="entry name" value="Topo_IA_cen_sub1"/>
</dbReference>
<dbReference type="PROSITE" id="PS50880">
    <property type="entry name" value="TOPRIM"/>
    <property type="match status" value="1"/>
</dbReference>
<dbReference type="AlphaFoldDB" id="A0A6C0FDI1"/>
<dbReference type="Gene3D" id="1.10.290.10">
    <property type="entry name" value="Topoisomerase I, domain 4"/>
    <property type="match status" value="1"/>
</dbReference>
<dbReference type="GO" id="GO:0003677">
    <property type="term" value="F:DNA binding"/>
    <property type="evidence" value="ECO:0007669"/>
    <property type="project" value="UniProtKB-KW"/>
</dbReference>
<dbReference type="Gene3D" id="1.10.460.10">
    <property type="entry name" value="Topoisomerase I, domain 2"/>
    <property type="match status" value="2"/>
</dbReference>
<keyword evidence="5" id="KW-0238">DNA-binding</keyword>
<dbReference type="InterPro" id="IPR003602">
    <property type="entry name" value="Topo_IA_DNA-bd_dom"/>
</dbReference>
<accession>A0A6C0FDI1</accession>
<organism evidence="10">
    <name type="scientific">viral metagenome</name>
    <dbReference type="NCBI Taxonomy" id="1070528"/>
    <lineage>
        <taxon>unclassified sequences</taxon>
        <taxon>metagenomes</taxon>
        <taxon>organismal metagenomes</taxon>
    </lineage>
</organism>
<dbReference type="InterPro" id="IPR013497">
    <property type="entry name" value="Topo_IA_cen"/>
</dbReference>
<sequence>MSTQRKKSNKINVKPKNTLVIVESPAKCKKIEEYLGVGYTCLASFGHFREIRTLKDIDIDSGFTIHFTQQTEKIKRTAVKHLHDAVSKADIVVLATDDDREGEAIAWHLCEVLKLDISTTPRIIFHEITRTAVVSAMQKPSRVNMDLVLAQHSRQVIDMLVGFKISPMLWTRLTYGKTPKGSLSAGRCQTPCLRIVYDNYLRIEEQAKGGTETAYKVHGIFTSQKLQFTLSRQFQSLDECRDFLSSTANDESVHEHLLTRSVDRKVVKKAPVPLTTSRFQQLCSNECSLSPKDAMYSAQKLYEQGYITYMRTDAKRYSADFIDSVSKYITNKYNDSKYVSPTIHTLSGGSSVSSSPVDPQQAHESIRPTSISLEKIPDDADNTETLTPRDKRIYTIIWRNAMESCMADAVYSKYTCKLTSPLPDAHYARSVETPVFLGWEIVASKKSAGDEGYVFLRALEEGKPVPFIHIRAEGHVERPIQHHTEARLVQILEEKGIGRPSTFSSLVDKIQDRGYVKKMNVDGQAFVFSDLQLDADTKKINKKTREAIIGNEKSKLVIQPLGILVVEYLIKHFSQIFNYEYTSRMEEQLESVSSGSSKWTEPCAVVNNDIDSVISSLPLEESSKMCVSIDEEHSYIIGKYGPVIKREVKKNPSRKNSKKEVSFLPVRDDIDMDKLIAGELKLDDIVSQGNEKCDTNASESTDVSDSNANHMMYDGYPVTVKKSKYGLYAVWNGITVTLRGFGNRPPENIRLDEISDKIEAQKSGKVSTIIRELDKNTSVRTSKTGSLYIFYKTPAMKKPNFIKMPKGVTKDNLHEYTEAELLDRIDL</sequence>
<dbReference type="InterPro" id="IPR013825">
    <property type="entry name" value="Topo_IA_cen_sub2"/>
</dbReference>
<evidence type="ECO:0000313" key="10">
    <source>
        <dbReference type="EMBL" id="QHT38619.1"/>
    </source>
</evidence>
<dbReference type="PANTHER" id="PTHR42785:SF1">
    <property type="entry name" value="DNA TOPOISOMERASE"/>
    <property type="match status" value="1"/>
</dbReference>
<evidence type="ECO:0000256" key="7">
    <source>
        <dbReference type="SAM" id="MobiDB-lite"/>
    </source>
</evidence>
<evidence type="ECO:0000256" key="3">
    <source>
        <dbReference type="ARBA" id="ARBA00012891"/>
    </source>
</evidence>
<dbReference type="InterPro" id="IPR013826">
    <property type="entry name" value="Topo_IA_cen_sub3"/>
</dbReference>
<dbReference type="GO" id="GO:0006265">
    <property type="term" value="P:DNA topological change"/>
    <property type="evidence" value="ECO:0007669"/>
    <property type="project" value="InterPro"/>
</dbReference>
<dbReference type="CDD" id="cd00186">
    <property type="entry name" value="TOP1Ac"/>
    <property type="match status" value="1"/>
</dbReference>
<comment type="catalytic activity">
    <reaction evidence="1">
        <text>ATP-independent breakage of single-stranded DNA, followed by passage and rejoining.</text>
        <dbReference type="EC" id="5.6.2.1"/>
    </reaction>
</comment>
<reference evidence="10" key="1">
    <citation type="journal article" date="2020" name="Nature">
        <title>Giant virus diversity and host interactions through global metagenomics.</title>
        <authorList>
            <person name="Schulz F."/>
            <person name="Roux S."/>
            <person name="Paez-Espino D."/>
            <person name="Jungbluth S."/>
            <person name="Walsh D.A."/>
            <person name="Denef V.J."/>
            <person name="McMahon K.D."/>
            <person name="Konstantinidis K.T."/>
            <person name="Eloe-Fadrosh E.A."/>
            <person name="Kyrpides N.C."/>
            <person name="Woyke T."/>
        </authorList>
    </citation>
    <scope>NUCLEOTIDE SEQUENCE</scope>
    <source>
        <strain evidence="10">GVMAG-S-ERX556106-38</strain>
    </source>
</reference>
<dbReference type="Gene3D" id="3.40.50.140">
    <property type="match status" value="1"/>
</dbReference>
<dbReference type="PROSITE" id="PS52039">
    <property type="entry name" value="TOPO_IA_2"/>
    <property type="match status" value="1"/>
</dbReference>
<evidence type="ECO:0000256" key="6">
    <source>
        <dbReference type="ARBA" id="ARBA00023235"/>
    </source>
</evidence>
<feature type="region of interest" description="Disordered" evidence="7">
    <location>
        <begin position="349"/>
        <end position="385"/>
    </location>
</feature>
<dbReference type="SUPFAM" id="SSF56712">
    <property type="entry name" value="Prokaryotic type I DNA topoisomerase"/>
    <property type="match status" value="1"/>
</dbReference>
<dbReference type="Pfam" id="PF01751">
    <property type="entry name" value="Toprim"/>
    <property type="match status" value="1"/>
</dbReference>
<evidence type="ECO:0000259" key="9">
    <source>
        <dbReference type="PROSITE" id="PS52039"/>
    </source>
</evidence>
<dbReference type="PANTHER" id="PTHR42785">
    <property type="entry name" value="DNA TOPOISOMERASE, TYPE IA, CORE"/>
    <property type="match status" value="1"/>
</dbReference>
<evidence type="ECO:0000256" key="2">
    <source>
        <dbReference type="ARBA" id="ARBA00009446"/>
    </source>
</evidence>
<dbReference type="InterPro" id="IPR000380">
    <property type="entry name" value="Topo_IA"/>
</dbReference>
<evidence type="ECO:0000256" key="1">
    <source>
        <dbReference type="ARBA" id="ARBA00000213"/>
    </source>
</evidence>
<evidence type="ECO:0000256" key="5">
    <source>
        <dbReference type="ARBA" id="ARBA00023125"/>
    </source>
</evidence>
<dbReference type="InterPro" id="IPR023406">
    <property type="entry name" value="Topo_IA_AS"/>
</dbReference>
<dbReference type="EMBL" id="MN738832">
    <property type="protein sequence ID" value="QHT38619.1"/>
    <property type="molecule type" value="Genomic_DNA"/>
</dbReference>
<comment type="similarity">
    <text evidence="2">Belongs to the type IA topoisomerase family.</text>
</comment>
<keyword evidence="4" id="KW-0799">Topoisomerase</keyword>
<dbReference type="Pfam" id="PF01131">
    <property type="entry name" value="Topoisom_bac"/>
    <property type="match status" value="1"/>
</dbReference>
<dbReference type="EC" id="5.6.2.1" evidence="3"/>
<feature type="domain" description="Toprim" evidence="8">
    <location>
        <begin position="17"/>
        <end position="128"/>
    </location>
</feature>
<evidence type="ECO:0000256" key="4">
    <source>
        <dbReference type="ARBA" id="ARBA00023029"/>
    </source>
</evidence>
<feature type="domain" description="Topo IA-type catalytic" evidence="9">
    <location>
        <begin position="144"/>
        <end position="614"/>
    </location>
</feature>
<protein>
    <recommendedName>
        <fullName evidence="3">DNA topoisomerase</fullName>
        <ecNumber evidence="3">5.6.2.1</ecNumber>
    </recommendedName>
</protein>
<name>A0A6C0FDI1_9ZZZZ</name>
<proteinExistence type="inferred from homology"/>
<dbReference type="SMART" id="SM00437">
    <property type="entry name" value="TOP1Ac"/>
    <property type="match status" value="1"/>
</dbReference>
<keyword evidence="6" id="KW-0413">Isomerase</keyword>
<evidence type="ECO:0000259" key="8">
    <source>
        <dbReference type="PROSITE" id="PS50880"/>
    </source>
</evidence>
<dbReference type="GO" id="GO:0003917">
    <property type="term" value="F:DNA topoisomerase type I (single strand cut, ATP-independent) activity"/>
    <property type="evidence" value="ECO:0007669"/>
    <property type="project" value="UniProtKB-EC"/>
</dbReference>
<dbReference type="InterPro" id="IPR003601">
    <property type="entry name" value="Topo_IA_2"/>
</dbReference>
<dbReference type="InterPro" id="IPR006171">
    <property type="entry name" value="TOPRIM_dom"/>
</dbReference>
<dbReference type="PROSITE" id="PS00396">
    <property type="entry name" value="TOPO_IA_1"/>
    <property type="match status" value="1"/>
</dbReference>
<dbReference type="SMART" id="SM00436">
    <property type="entry name" value="TOP1Bc"/>
    <property type="match status" value="1"/>
</dbReference>
<dbReference type="Gene3D" id="2.70.20.10">
    <property type="entry name" value="Topoisomerase I, domain 3"/>
    <property type="match status" value="1"/>
</dbReference>
<dbReference type="SMART" id="SM00493">
    <property type="entry name" value="TOPRIM"/>
    <property type="match status" value="1"/>
</dbReference>
<dbReference type="InterPro" id="IPR023405">
    <property type="entry name" value="Topo_IA_core_domain"/>
</dbReference>